<accession>A0A9D6L5W5</accession>
<name>A0A9D6L5W5_UNCEI</name>
<keyword evidence="1" id="KW-0732">Signal</keyword>
<feature type="domain" description="SGNH hydrolase-type esterase" evidence="2">
    <location>
        <begin position="44"/>
        <end position="221"/>
    </location>
</feature>
<evidence type="ECO:0000256" key="1">
    <source>
        <dbReference type="SAM" id="SignalP"/>
    </source>
</evidence>
<dbReference type="EMBL" id="JACQAY010000085">
    <property type="protein sequence ID" value="MBI3539206.1"/>
    <property type="molecule type" value="Genomic_DNA"/>
</dbReference>
<feature type="signal peptide" evidence="1">
    <location>
        <begin position="1"/>
        <end position="25"/>
    </location>
</feature>
<sequence>MTAPAGNAWRTLLATACLAAVAACAAHDPPSRGTKGAPALRYLALGDSYTIGEGVDETARWPNALARALSERGVAIGAPGIVARTGWTTDELDAAIDRAGPQGPCDLVTLLIGVNDQYRGGDAGSYRPRLVRLLGRAIAFARGDPARVIVVSIPDWGVTPFAADRDRTTIAAAIDRFNAVARDEALRAGARWVDITPLTRAIGAGDVVADGLHPSPAMYARWVERILPEALAALKSP</sequence>
<evidence type="ECO:0000313" key="3">
    <source>
        <dbReference type="EMBL" id="MBI3539206.1"/>
    </source>
</evidence>
<dbReference type="SUPFAM" id="SSF52266">
    <property type="entry name" value="SGNH hydrolase"/>
    <property type="match status" value="1"/>
</dbReference>
<dbReference type="GO" id="GO:0016787">
    <property type="term" value="F:hydrolase activity"/>
    <property type="evidence" value="ECO:0007669"/>
    <property type="project" value="UniProtKB-KW"/>
</dbReference>
<reference evidence="3" key="1">
    <citation type="submission" date="2020-07" db="EMBL/GenBank/DDBJ databases">
        <title>Huge and variable diversity of episymbiotic CPR bacteria and DPANN archaea in groundwater ecosystems.</title>
        <authorList>
            <person name="He C.Y."/>
            <person name="Keren R."/>
            <person name="Whittaker M."/>
            <person name="Farag I.F."/>
            <person name="Doudna J."/>
            <person name="Cate J.H.D."/>
            <person name="Banfield J.F."/>
        </authorList>
    </citation>
    <scope>NUCLEOTIDE SEQUENCE</scope>
    <source>
        <strain evidence="3">NC_groundwater_928_Pr1_S-0.2um_72_17</strain>
    </source>
</reference>
<keyword evidence="3" id="KW-0378">Hydrolase</keyword>
<comment type="caution">
    <text evidence="3">The sequence shown here is derived from an EMBL/GenBank/DDBJ whole genome shotgun (WGS) entry which is preliminary data.</text>
</comment>
<dbReference type="InterPro" id="IPR036514">
    <property type="entry name" value="SGNH_hydro_sf"/>
</dbReference>
<organism evidence="3 4">
    <name type="scientific">Eiseniibacteriota bacterium</name>
    <dbReference type="NCBI Taxonomy" id="2212470"/>
    <lineage>
        <taxon>Bacteria</taxon>
        <taxon>Candidatus Eiseniibacteriota</taxon>
    </lineage>
</organism>
<dbReference type="Pfam" id="PF13472">
    <property type="entry name" value="Lipase_GDSL_2"/>
    <property type="match status" value="1"/>
</dbReference>
<dbReference type="CDD" id="cd01832">
    <property type="entry name" value="SGNH_hydrolase_like_1"/>
    <property type="match status" value="1"/>
</dbReference>
<proteinExistence type="predicted"/>
<dbReference type="AlphaFoldDB" id="A0A9D6L5W5"/>
<dbReference type="InterPro" id="IPR013830">
    <property type="entry name" value="SGNH_hydro"/>
</dbReference>
<dbReference type="Proteomes" id="UP000807850">
    <property type="component" value="Unassembled WGS sequence"/>
</dbReference>
<dbReference type="Gene3D" id="3.40.50.1110">
    <property type="entry name" value="SGNH hydrolase"/>
    <property type="match status" value="1"/>
</dbReference>
<feature type="chain" id="PRO_5038550232" evidence="1">
    <location>
        <begin position="26"/>
        <end position="237"/>
    </location>
</feature>
<gene>
    <name evidence="3" type="ORF">HY076_02920</name>
</gene>
<protein>
    <submittedName>
        <fullName evidence="3">SGNH/GDSL hydrolase family protein</fullName>
    </submittedName>
</protein>
<evidence type="ECO:0000259" key="2">
    <source>
        <dbReference type="Pfam" id="PF13472"/>
    </source>
</evidence>
<evidence type="ECO:0000313" key="4">
    <source>
        <dbReference type="Proteomes" id="UP000807850"/>
    </source>
</evidence>